<sequence length="194" mass="22270">MVDGTLDPYQRLQEIRNLTKTESEQEQPRELNVLAPTIAVEEIDRAVVNKLMQEISNDPETTKTRLAASDAQLEDILIIISNARSFINNSEMANVRAMCNAWNRSELEDDSRIEEALNAYKRRAQFTKDFIAKYYRIVLMDIEAVLQGPSLVRFSSYMEDRRRRMASSGAITWGAVVENVTSGREAVHFHCRRN</sequence>
<proteinExistence type="predicted"/>
<evidence type="ECO:0000313" key="1">
    <source>
        <dbReference type="EMBL" id="PDH33287.1"/>
    </source>
</evidence>
<dbReference type="AlphaFoldDB" id="A0A2A5WAJ6"/>
<organism evidence="1 2">
    <name type="scientific">OM182 bacterium MED-G28</name>
    <dbReference type="NCBI Taxonomy" id="1986256"/>
    <lineage>
        <taxon>Bacteria</taxon>
        <taxon>Pseudomonadati</taxon>
        <taxon>Pseudomonadota</taxon>
        <taxon>Gammaproteobacteria</taxon>
        <taxon>OMG group</taxon>
        <taxon>OM182 clade</taxon>
    </lineage>
</organism>
<comment type="caution">
    <text evidence="1">The sequence shown here is derived from an EMBL/GenBank/DDBJ whole genome shotgun (WGS) entry which is preliminary data.</text>
</comment>
<name>A0A2A5WAJ6_9GAMM</name>
<dbReference type="EMBL" id="NTJZ01000009">
    <property type="protein sequence ID" value="PDH33287.1"/>
    <property type="molecule type" value="Genomic_DNA"/>
</dbReference>
<dbReference type="Proteomes" id="UP000219329">
    <property type="component" value="Unassembled WGS sequence"/>
</dbReference>
<reference evidence="1 2" key="1">
    <citation type="submission" date="2017-08" db="EMBL/GenBank/DDBJ databases">
        <title>Fine stratification of microbial communities through a metagenomic profile of the photic zone.</title>
        <authorList>
            <person name="Haro-Moreno J.M."/>
            <person name="Lopez-Perez M."/>
            <person name="De La Torre J."/>
            <person name="Picazo A."/>
            <person name="Camacho A."/>
            <person name="Rodriguez-Valera F."/>
        </authorList>
    </citation>
    <scope>NUCLEOTIDE SEQUENCE [LARGE SCALE GENOMIC DNA]</scope>
    <source>
        <strain evidence="1">MED-G28</strain>
    </source>
</reference>
<protein>
    <submittedName>
        <fullName evidence="1">Uncharacterized protein</fullName>
    </submittedName>
</protein>
<accession>A0A2A5WAJ6</accession>
<evidence type="ECO:0000313" key="2">
    <source>
        <dbReference type="Proteomes" id="UP000219329"/>
    </source>
</evidence>
<gene>
    <name evidence="1" type="ORF">CNF02_08855</name>
</gene>